<evidence type="ECO:0000313" key="8">
    <source>
        <dbReference type="Proteomes" id="UP000318681"/>
    </source>
</evidence>
<dbReference type="Gene3D" id="1.10.443.10">
    <property type="entry name" value="Intergrase catalytic core"/>
    <property type="match status" value="1"/>
</dbReference>
<dbReference type="Gene3D" id="1.10.150.130">
    <property type="match status" value="1"/>
</dbReference>
<evidence type="ECO:0000259" key="6">
    <source>
        <dbReference type="PROSITE" id="PS51898"/>
    </source>
</evidence>
<dbReference type="GO" id="GO:0003677">
    <property type="term" value="F:DNA binding"/>
    <property type="evidence" value="ECO:0007669"/>
    <property type="project" value="UniProtKB-KW"/>
</dbReference>
<keyword evidence="3" id="KW-0238">DNA-binding</keyword>
<dbReference type="Pfam" id="PF13356">
    <property type="entry name" value="Arm-DNA-bind_3"/>
    <property type="match status" value="1"/>
</dbReference>
<comment type="similarity">
    <text evidence="1">Belongs to the 'phage' integrase family.</text>
</comment>
<dbReference type="Gene3D" id="3.30.160.390">
    <property type="entry name" value="Integrase, DNA-binding domain"/>
    <property type="match status" value="1"/>
</dbReference>
<keyword evidence="4" id="KW-0233">DNA recombination</keyword>
<protein>
    <submittedName>
        <fullName evidence="7">Tyrosine-type recombinase/integrase</fullName>
    </submittedName>
</protein>
<dbReference type="InterPro" id="IPR025166">
    <property type="entry name" value="Integrase_DNA_bind_dom"/>
</dbReference>
<reference evidence="7 8" key="1">
    <citation type="submission" date="2019-07" db="EMBL/GenBank/DDBJ databases">
        <title>Sphingomonas solaris sp. nov., isolated from a solar panel from Boston, Massachusetts.</title>
        <authorList>
            <person name="Tanner K."/>
            <person name="Pascual J."/>
            <person name="Mancuso C."/>
            <person name="Pereto J."/>
            <person name="Khalil A."/>
            <person name="Vilanova C."/>
        </authorList>
    </citation>
    <scope>NUCLEOTIDE SEQUENCE [LARGE SCALE GENOMIC DNA]</scope>
    <source>
        <strain evidence="7 8">R4DWN</strain>
    </source>
</reference>
<feature type="region of interest" description="Disordered" evidence="5">
    <location>
        <begin position="406"/>
        <end position="425"/>
    </location>
</feature>
<keyword evidence="2" id="KW-0229">DNA integration</keyword>
<evidence type="ECO:0000256" key="2">
    <source>
        <dbReference type="ARBA" id="ARBA00022908"/>
    </source>
</evidence>
<accession>A0A558R5Y0</accession>
<dbReference type="PANTHER" id="PTHR30629">
    <property type="entry name" value="PROPHAGE INTEGRASE"/>
    <property type="match status" value="1"/>
</dbReference>
<sequence>MENIGNILGNKTALTDAKLKGLKAPERGQIEVSDPAVPGLRVRIGATGLKTFIVRKRVGGRVKNMTIGQYGARFGLADARKKARSIISDIETGGDPSSKLRMPSKRTSALTIRSMVPDYLAAKADRRSVGEMKRVLENYVIPVLGDRMAEAVTRGDITALVDSVAATAPVMARNVHAQLSAFYSWALPRLDRLPTNPCRDAGRPKAPKARDRVLDDRELATLWKLLDAEPLPWGPALKLLILTGQRRAEVFSADRSEFDLKRGEWWIPAERAKNGERHFVPLSREALAVLKKIDEVPDSPKLFPAKGQPQNGPSGFSKVQARLRATMLEKLGVVRDWTLHDIRRTAATGLQRLGVRLEVTEAVLNHVSGTRSGIVGVYQRYGFAAEKRAALEVWGAEVTKLVTEHPTKGAARVSRRKKSAGADTD</sequence>
<feature type="domain" description="Tyr recombinase" evidence="6">
    <location>
        <begin position="209"/>
        <end position="392"/>
    </location>
</feature>
<comment type="caution">
    <text evidence="7">The sequence shown here is derived from an EMBL/GenBank/DDBJ whole genome shotgun (WGS) entry which is preliminary data.</text>
</comment>
<evidence type="ECO:0000313" key="7">
    <source>
        <dbReference type="EMBL" id="TVV74732.1"/>
    </source>
</evidence>
<organism evidence="7 8">
    <name type="scientific">Alterirhizorhabdus solaris</name>
    <dbReference type="NCBI Taxonomy" id="2529389"/>
    <lineage>
        <taxon>Bacteria</taxon>
        <taxon>Pseudomonadati</taxon>
        <taxon>Pseudomonadota</taxon>
        <taxon>Alphaproteobacteria</taxon>
        <taxon>Sphingomonadales</taxon>
        <taxon>Rhizorhabdaceae</taxon>
        <taxon>Alterirhizorhabdus</taxon>
    </lineage>
</organism>
<evidence type="ECO:0000256" key="5">
    <source>
        <dbReference type="SAM" id="MobiDB-lite"/>
    </source>
</evidence>
<dbReference type="Proteomes" id="UP000318681">
    <property type="component" value="Unassembled WGS sequence"/>
</dbReference>
<dbReference type="InterPro" id="IPR011010">
    <property type="entry name" value="DNA_brk_join_enz"/>
</dbReference>
<dbReference type="CDD" id="cd00801">
    <property type="entry name" value="INT_P4_C"/>
    <property type="match status" value="1"/>
</dbReference>
<dbReference type="PROSITE" id="PS51898">
    <property type="entry name" value="TYR_RECOMBINASE"/>
    <property type="match status" value="1"/>
</dbReference>
<name>A0A558R5Y0_9SPHN</name>
<dbReference type="GO" id="GO:0015074">
    <property type="term" value="P:DNA integration"/>
    <property type="evidence" value="ECO:0007669"/>
    <property type="project" value="UniProtKB-KW"/>
</dbReference>
<dbReference type="InterPro" id="IPR050808">
    <property type="entry name" value="Phage_Integrase"/>
</dbReference>
<keyword evidence="8" id="KW-1185">Reference proteome</keyword>
<evidence type="ECO:0000256" key="4">
    <source>
        <dbReference type="ARBA" id="ARBA00023172"/>
    </source>
</evidence>
<dbReference type="AlphaFoldDB" id="A0A558R5Y0"/>
<dbReference type="SUPFAM" id="SSF56349">
    <property type="entry name" value="DNA breaking-rejoining enzymes"/>
    <property type="match status" value="1"/>
</dbReference>
<dbReference type="InterPro" id="IPR002104">
    <property type="entry name" value="Integrase_catalytic"/>
</dbReference>
<dbReference type="Pfam" id="PF00589">
    <property type="entry name" value="Phage_integrase"/>
    <property type="match status" value="1"/>
</dbReference>
<dbReference type="RefSeq" id="WP_145150167.1">
    <property type="nucleotide sequence ID" value="NZ_VNIM01000028.1"/>
</dbReference>
<dbReference type="GO" id="GO:0006310">
    <property type="term" value="P:DNA recombination"/>
    <property type="evidence" value="ECO:0007669"/>
    <property type="project" value="UniProtKB-KW"/>
</dbReference>
<dbReference type="EMBL" id="VNIM01000028">
    <property type="protein sequence ID" value="TVV74732.1"/>
    <property type="molecule type" value="Genomic_DNA"/>
</dbReference>
<dbReference type="InterPro" id="IPR013762">
    <property type="entry name" value="Integrase-like_cat_sf"/>
</dbReference>
<dbReference type="OrthoDB" id="7615137at2"/>
<dbReference type="InterPro" id="IPR010998">
    <property type="entry name" value="Integrase_recombinase_N"/>
</dbReference>
<dbReference type="PANTHER" id="PTHR30629:SF2">
    <property type="entry name" value="PROPHAGE INTEGRASE INTS-RELATED"/>
    <property type="match status" value="1"/>
</dbReference>
<gene>
    <name evidence="7" type="ORF">FOY91_08755</name>
</gene>
<dbReference type="InterPro" id="IPR038488">
    <property type="entry name" value="Integrase_DNA-bd_sf"/>
</dbReference>
<evidence type="ECO:0000256" key="1">
    <source>
        <dbReference type="ARBA" id="ARBA00008857"/>
    </source>
</evidence>
<evidence type="ECO:0000256" key="3">
    <source>
        <dbReference type="ARBA" id="ARBA00023125"/>
    </source>
</evidence>
<proteinExistence type="inferred from homology"/>